<dbReference type="OrthoDB" id="21128at2759"/>
<dbReference type="SUPFAM" id="SSF50978">
    <property type="entry name" value="WD40 repeat-like"/>
    <property type="match status" value="1"/>
</dbReference>
<dbReference type="FunFam" id="2.130.10.10:FF:000817">
    <property type="entry name" value="WGS project CABT00000000 data, contig 2.15"/>
    <property type="match status" value="1"/>
</dbReference>
<comment type="caution">
    <text evidence="8">The sequence shown here is derived from an EMBL/GenBank/DDBJ whole genome shotgun (WGS) entry which is preliminary data.</text>
</comment>
<feature type="compositionally biased region" description="Basic and acidic residues" evidence="6">
    <location>
        <begin position="184"/>
        <end position="196"/>
    </location>
</feature>
<evidence type="ECO:0000256" key="4">
    <source>
        <dbReference type="ARBA" id="ARBA00022574"/>
    </source>
</evidence>
<evidence type="ECO:0000256" key="3">
    <source>
        <dbReference type="ARBA" id="ARBA00022490"/>
    </source>
</evidence>
<feature type="region of interest" description="Disordered" evidence="6">
    <location>
        <begin position="292"/>
        <end position="396"/>
    </location>
</feature>
<evidence type="ECO:0000256" key="2">
    <source>
        <dbReference type="ARBA" id="ARBA00009639"/>
    </source>
</evidence>
<dbReference type="InterPro" id="IPR036322">
    <property type="entry name" value="WD40_repeat_dom_sf"/>
</dbReference>
<dbReference type="Gene3D" id="2.130.10.10">
    <property type="entry name" value="YVTN repeat-like/Quinoprotein amine dehydrogenase"/>
    <property type="match status" value="1"/>
</dbReference>
<feature type="compositionally biased region" description="Basic and acidic residues" evidence="6">
    <location>
        <begin position="1034"/>
        <end position="1043"/>
    </location>
</feature>
<feature type="region of interest" description="Disordered" evidence="6">
    <location>
        <begin position="1067"/>
        <end position="1093"/>
    </location>
</feature>
<dbReference type="InterPro" id="IPR015943">
    <property type="entry name" value="WD40/YVTN_repeat-like_dom_sf"/>
</dbReference>
<accession>A0A8K0T5T9</accession>
<protein>
    <recommendedName>
        <fullName evidence="7">EDC4-like protein pdc1 beta-propeller domain-containing protein</fullName>
    </recommendedName>
</protein>
<feature type="compositionally biased region" description="Polar residues" evidence="6">
    <location>
        <begin position="1431"/>
        <end position="1447"/>
    </location>
</feature>
<dbReference type="GO" id="GO:0000932">
    <property type="term" value="C:P-body"/>
    <property type="evidence" value="ECO:0007669"/>
    <property type="project" value="UniProtKB-SubCell"/>
</dbReference>
<dbReference type="EMBL" id="JAGPXD010000007">
    <property type="protein sequence ID" value="KAH7347219.1"/>
    <property type="molecule type" value="Genomic_DNA"/>
</dbReference>
<feature type="compositionally biased region" description="Low complexity" evidence="6">
    <location>
        <begin position="269"/>
        <end position="279"/>
    </location>
</feature>
<evidence type="ECO:0000256" key="5">
    <source>
        <dbReference type="ARBA" id="ARBA00022737"/>
    </source>
</evidence>
<feature type="compositionally biased region" description="Polar residues" evidence="6">
    <location>
        <begin position="130"/>
        <end position="146"/>
    </location>
</feature>
<feature type="region of interest" description="Disordered" evidence="6">
    <location>
        <begin position="1"/>
        <end position="21"/>
    </location>
</feature>
<feature type="compositionally biased region" description="Pro residues" evidence="6">
    <location>
        <begin position="1"/>
        <end position="13"/>
    </location>
</feature>
<feature type="compositionally biased region" description="Polar residues" evidence="6">
    <location>
        <begin position="170"/>
        <end position="183"/>
    </location>
</feature>
<feature type="compositionally biased region" description="Low complexity" evidence="6">
    <location>
        <begin position="1378"/>
        <end position="1397"/>
    </location>
</feature>
<feature type="compositionally biased region" description="Basic and acidic residues" evidence="6">
    <location>
        <begin position="351"/>
        <end position="384"/>
    </location>
</feature>
<feature type="compositionally biased region" description="Low complexity" evidence="6">
    <location>
        <begin position="56"/>
        <end position="79"/>
    </location>
</feature>
<gene>
    <name evidence="8" type="ORF">B0T11DRAFT_333343</name>
</gene>
<dbReference type="Proteomes" id="UP000813385">
    <property type="component" value="Unassembled WGS sequence"/>
</dbReference>
<feature type="domain" description="EDC4-like protein pdc1 beta-propeller" evidence="7">
    <location>
        <begin position="501"/>
        <end position="848"/>
    </location>
</feature>
<sequence length="1633" mass="178171">MDHLPPAPTPPSGMAPNANAARSNNLLNLLKFSGAGQAASAQQARQEPYQHHHHQSSQLSQQEHEAYQYQQSQQHRQTQPYHHQEHRSELPDEPAMSIPAHILAPAPAAQDPSGLLRALMGGAHEVDEAPSTQNQPASTFTSTAPSEDTRTYLLNLLNRPKPSQDDQPLLSESSHQGSYQTQHAENHHDRNAHHLLDNSSGQPRHGSFDYDRRSYEQQQSSHQGSYNPYPPHLESAPTNSYGGYGSYDAPQQQSQNHTPKSGSATLVTHGGHSAGQSPAAAAPSFLILKKAQESPAGSAHGSDRKSFVQERSPLASPEHLRRKIQSSASPAEHIPYATPGSTVSHTSVPYTEKHKDRETVSDAVHDIAEKASREAEEAVTRAEGESTTPTYAKDLNDMNSARTQEEFDESAQHTAQAIKKELDRDENSGLLESILSPEAASEVHKIVDDVAGEGVADSWESADQDEIVVIEEEAPAPVKVYNFPMKPWISITVQETTDLPQFRDESIMDIARLKKEFDQIDRNLYTATEIYMVYGMSKAGGLRVIRQDDGRDAKIFTDTKDRIFNVAVSVTPSDHAGVHREAIIGTGISGTVYWVQIRNGDKDHIEDPHPEQYGFALPPMSSHEGDAPGGVLKTRARSSTIHPEFFAVGRGKSINIIWPEYIMQNNLFKPGHDRVVDTEQLAKQCSLKINTGKAGKDFTFSQDDSVIVSLDKSGRIKFWDVRELTAAKEGGNPRAPTPLHTSLEVKEPLLTLTSTPEGEKAWPTSVLLVDKLRPYQKRCALRYMIVGMKQNHTLQLWDLALGKPVQEFNLPHSKESDAVCSVMYHPPTGMIVIGHPTRNSIYFAHLSAPKYNLKSVSQVEYIQRLITQDSLIPQPDSTAVISGVREYSFANRGILRSLDILPSPAMSQDSEEPTLFELYAMHSKGVACLLVKQTELGWSKDNKVLAPVQAVDAGVITISKLKPLPPQTAEAPHQEISQPIVTRHVQKEPVALSTPSQDEAAPARARGSDTTAPAKAKQQESPAKDEDAPAPAPVKEEKQEKQERKGRKKKASAAAAAAAAAASTVAETSANGGAQSPRVAPKDSKTAAVSSSAVGISQESVEAYLSTMESRLNSSFAGTINAGLKSLHGKIEDGHREREKDFEARQVNLLNMVSEVLNENTQKVLESLIQEQFSGSVIPAISDVVSKAMADQFSASLNQQVSSAVQREIHRALPSATQQALHGGEFVKTLTSRVSANVAAAVQHEVVDSLSAKLSSSFTAMTRSACQGVAEELQRQHRAELDSIQAQRLTDHNKMDQLSSVVTQLSTMVSALASSQEQFQGEFLRFQQQATKQQQQHAQQQAAQQQAYHQAQQAAAHQAAQQQQAALQAQAQAQQQAAQQAQQQAHHAQQHISPAQQGYGGQGYGQQQQMRAGHGHSQQGGSQNYGSIQSPEGTSQRAATHYASSHVGSLAPSHAASLAHSHAPSQALTVSNVGSNSVEYDQTLADRIMAVESLLKDGKVEEALLTWLQSGRESVMFDRFISKFGPQLLEGMPGLLLLTVATTISHNLESSTRDRIAWLESIINNVQDDFGGLDVDARRMAPKIFELIVQKTESLFVRISSEKGNDPILRTLSQLINTSKKLLELSMSPHFAP</sequence>
<evidence type="ECO:0000313" key="9">
    <source>
        <dbReference type="Proteomes" id="UP000813385"/>
    </source>
</evidence>
<proteinExistence type="inferred from homology"/>
<reference evidence="8" key="1">
    <citation type="journal article" date="2021" name="Nat. Commun.">
        <title>Genetic determinants of endophytism in the Arabidopsis root mycobiome.</title>
        <authorList>
            <person name="Mesny F."/>
            <person name="Miyauchi S."/>
            <person name="Thiergart T."/>
            <person name="Pickel B."/>
            <person name="Atanasova L."/>
            <person name="Karlsson M."/>
            <person name="Huettel B."/>
            <person name="Barry K.W."/>
            <person name="Haridas S."/>
            <person name="Chen C."/>
            <person name="Bauer D."/>
            <person name="Andreopoulos W."/>
            <person name="Pangilinan J."/>
            <person name="LaButti K."/>
            <person name="Riley R."/>
            <person name="Lipzen A."/>
            <person name="Clum A."/>
            <person name="Drula E."/>
            <person name="Henrissat B."/>
            <person name="Kohler A."/>
            <person name="Grigoriev I.V."/>
            <person name="Martin F.M."/>
            <person name="Hacquard S."/>
        </authorList>
    </citation>
    <scope>NUCLEOTIDE SEQUENCE</scope>
    <source>
        <strain evidence="8">MPI-CAGE-AT-0016</strain>
    </source>
</reference>
<name>A0A8K0T5T9_9PEZI</name>
<feature type="region of interest" description="Disordered" evidence="6">
    <location>
        <begin position="126"/>
        <end position="279"/>
    </location>
</feature>
<keyword evidence="9" id="KW-1185">Reference proteome</keyword>
<evidence type="ECO:0000313" key="8">
    <source>
        <dbReference type="EMBL" id="KAH7347219.1"/>
    </source>
</evidence>
<feature type="compositionally biased region" description="Polar residues" evidence="6">
    <location>
        <begin position="249"/>
        <end position="266"/>
    </location>
</feature>
<dbReference type="InterPro" id="IPR055393">
    <property type="entry name" value="Beta-prop_EDC4L"/>
</dbReference>
<feature type="compositionally biased region" description="Polar residues" evidence="6">
    <location>
        <begin position="339"/>
        <end position="349"/>
    </location>
</feature>
<comment type="similarity">
    <text evidence="2">Belongs to the WD repeat EDC4 family.</text>
</comment>
<dbReference type="Pfam" id="PF24106">
    <property type="entry name" value="Beta-prop_EDC4L"/>
    <property type="match status" value="1"/>
</dbReference>
<keyword evidence="3" id="KW-0963">Cytoplasm</keyword>
<dbReference type="PANTHER" id="PTHR15598:SF5">
    <property type="entry name" value="ENHANCER OF MRNA-DECAPPING PROTEIN 4"/>
    <property type="match status" value="1"/>
</dbReference>
<dbReference type="InterPro" id="IPR045152">
    <property type="entry name" value="EDC4-like"/>
</dbReference>
<evidence type="ECO:0000256" key="6">
    <source>
        <dbReference type="SAM" id="MobiDB-lite"/>
    </source>
</evidence>
<feature type="region of interest" description="Disordered" evidence="6">
    <location>
        <begin position="1378"/>
        <end position="1447"/>
    </location>
</feature>
<keyword evidence="4" id="KW-0853">WD repeat</keyword>
<feature type="region of interest" description="Disordered" evidence="6">
    <location>
        <begin position="989"/>
        <end position="1054"/>
    </location>
</feature>
<keyword evidence="5" id="KW-0677">Repeat</keyword>
<evidence type="ECO:0000259" key="7">
    <source>
        <dbReference type="Pfam" id="PF24106"/>
    </source>
</evidence>
<feature type="region of interest" description="Disordered" evidence="6">
    <location>
        <begin position="37"/>
        <end position="91"/>
    </location>
</feature>
<organism evidence="8 9">
    <name type="scientific">Plectosphaerella cucumerina</name>
    <dbReference type="NCBI Taxonomy" id="40658"/>
    <lineage>
        <taxon>Eukaryota</taxon>
        <taxon>Fungi</taxon>
        <taxon>Dikarya</taxon>
        <taxon>Ascomycota</taxon>
        <taxon>Pezizomycotina</taxon>
        <taxon>Sordariomycetes</taxon>
        <taxon>Hypocreomycetidae</taxon>
        <taxon>Glomerellales</taxon>
        <taxon>Plectosphaerellaceae</taxon>
        <taxon>Plectosphaerella</taxon>
    </lineage>
</organism>
<feature type="compositionally biased region" description="Basic and acidic residues" evidence="6">
    <location>
        <begin position="206"/>
        <end position="215"/>
    </location>
</feature>
<dbReference type="GO" id="GO:0031087">
    <property type="term" value="P:deadenylation-independent decapping of nuclear-transcribed mRNA"/>
    <property type="evidence" value="ECO:0007669"/>
    <property type="project" value="InterPro"/>
</dbReference>
<feature type="compositionally biased region" description="Polar residues" evidence="6">
    <location>
        <begin position="216"/>
        <end position="226"/>
    </location>
</feature>
<feature type="compositionally biased region" description="Low complexity" evidence="6">
    <location>
        <begin position="1405"/>
        <end position="1430"/>
    </location>
</feature>
<dbReference type="PANTHER" id="PTHR15598">
    <property type="entry name" value="ENHANCER OF MRNA-DECAPPING PROTEIN 4"/>
    <property type="match status" value="1"/>
</dbReference>
<comment type="subcellular location">
    <subcellularLocation>
        <location evidence="1">Cytoplasm</location>
        <location evidence="1">P-body</location>
    </subcellularLocation>
</comment>
<evidence type="ECO:0000256" key="1">
    <source>
        <dbReference type="ARBA" id="ARBA00004201"/>
    </source>
</evidence>